<dbReference type="RefSeq" id="WP_343914317.1">
    <property type="nucleotide sequence ID" value="NZ_BAAAGE010000005.1"/>
</dbReference>
<sequence>MKIQQITLLGILFFCSFFLQAQNFSINGQINDAEKRTPIEAATVYVEAVKDSTLITYTISDAKGNFQLLGNTPRKEVKVFISSIGYQPYFKKIKLTNPKIDLGQINLDFAVESLDEVLVKSRAPVTIKKDTLEFNVASFKTKKDANVEDLLKELPGVEVGDDGKIRVNGKEVNKILVNGKPFFGDDPTIATRNLTKDIVDKIQVTDTKTDAEAFAGEEGDGENKTINITIQEDKNKGTFGRVAAGIGTDERYEAAGIINYFNDDQRISVLMGGNNINSPGFSFGEIRKMFGGARSMSVNDSGAFSIDGISFGGGEGIVTSRNAGVNYTDDLNNKINVNANYFYGSTDSENERLSERENILPDTRFFSTSSSNSISKIDNHDVNIGFDIKVDSTFLINIKPSLKFITSDSRFQSTDSSSDENGVQLNRSNLFTNSERLDKRFTNDIDITKRFGNRGAFLKVNTSTGFNNTSSDEFLQSNTDIFGDLPETLSRDQFTNTENSFTSWYANITYRHPLISKKVFLDVSYSYRWDVRENLESTFNFNTVTQEYDDFNEDLSTDFRFINTRKTPGAKLVYQGKKLSASVGTGYVFRTLENQDKLRGIEFEQDFDAIELNGRVNYRFSPKASLYTGYQLSNRPPDISQLQPFQDVSNPLNTITGNPNLKPSNEHSVYVGFNDYDFQKRSGFYSYFNIRATNDKVVPRTIIDENLVSNTTFDNVNGDYRIYGSLSKSKSYKIDSLRTIKVGLGLYGNINRIVNFNNEIQYRTNTTSLTPNLSFTFTWKNILELRPRYSISFTNTTYDIDLFDNRDFLRHDLWLRTTTFVPKNLEWSNDIKYNYNPDVAAGFQRSSWFWNTTVAYSLWKKKATVTLKIYDLLNQNNNARRIATSNYIEDAESTVLQQYFMLSFSYKFNSLGKKGEVGKDNFFFD</sequence>
<feature type="chain" id="PRO_5046850340" evidence="4">
    <location>
        <begin position="22"/>
        <end position="925"/>
    </location>
</feature>
<dbReference type="EMBL" id="BAAAGE010000005">
    <property type="protein sequence ID" value="GAA0731182.1"/>
    <property type="molecule type" value="Genomic_DNA"/>
</dbReference>
<evidence type="ECO:0000313" key="7">
    <source>
        <dbReference type="Proteomes" id="UP001501758"/>
    </source>
</evidence>
<evidence type="ECO:0000256" key="4">
    <source>
        <dbReference type="SAM" id="SignalP"/>
    </source>
</evidence>
<comment type="subcellular location">
    <subcellularLocation>
        <location evidence="1">Cell outer membrane</location>
    </subcellularLocation>
</comment>
<dbReference type="InterPro" id="IPR008969">
    <property type="entry name" value="CarboxyPept-like_regulatory"/>
</dbReference>
<keyword evidence="3" id="KW-0998">Cell outer membrane</keyword>
<dbReference type="Gene3D" id="2.60.40.1120">
    <property type="entry name" value="Carboxypeptidase-like, regulatory domain"/>
    <property type="match status" value="1"/>
</dbReference>
<dbReference type="InterPro" id="IPR041700">
    <property type="entry name" value="OMP_b-brl_3"/>
</dbReference>
<evidence type="ECO:0000256" key="1">
    <source>
        <dbReference type="ARBA" id="ARBA00004442"/>
    </source>
</evidence>
<comment type="caution">
    <text evidence="6">The sequence shown here is derived from an EMBL/GenBank/DDBJ whole genome shotgun (WGS) entry which is preliminary data.</text>
</comment>
<evidence type="ECO:0000256" key="3">
    <source>
        <dbReference type="ARBA" id="ARBA00023237"/>
    </source>
</evidence>
<dbReference type="InterPro" id="IPR036942">
    <property type="entry name" value="Beta-barrel_TonB_sf"/>
</dbReference>
<accession>A0ABN1J7U0</accession>
<reference evidence="6 7" key="1">
    <citation type="journal article" date="2019" name="Int. J. Syst. Evol. Microbiol.">
        <title>The Global Catalogue of Microorganisms (GCM) 10K type strain sequencing project: providing services to taxonomists for standard genome sequencing and annotation.</title>
        <authorList>
            <consortium name="The Broad Institute Genomics Platform"/>
            <consortium name="The Broad Institute Genome Sequencing Center for Infectious Disease"/>
            <person name="Wu L."/>
            <person name="Ma J."/>
        </authorList>
    </citation>
    <scope>NUCLEOTIDE SEQUENCE [LARGE SCALE GENOMIC DNA]</scope>
    <source>
        <strain evidence="6 7">JCM 15974</strain>
    </source>
</reference>
<organism evidence="6 7">
    <name type="scientific">Aquimarina litoralis</name>
    <dbReference type="NCBI Taxonomy" id="584605"/>
    <lineage>
        <taxon>Bacteria</taxon>
        <taxon>Pseudomonadati</taxon>
        <taxon>Bacteroidota</taxon>
        <taxon>Flavobacteriia</taxon>
        <taxon>Flavobacteriales</taxon>
        <taxon>Flavobacteriaceae</taxon>
        <taxon>Aquimarina</taxon>
    </lineage>
</organism>
<feature type="domain" description="Outer membrane protein beta-barrel" evidence="5">
    <location>
        <begin position="450"/>
        <end position="799"/>
    </location>
</feature>
<dbReference type="SUPFAM" id="SSF56935">
    <property type="entry name" value="Porins"/>
    <property type="match status" value="1"/>
</dbReference>
<dbReference type="Pfam" id="PF13715">
    <property type="entry name" value="CarbopepD_reg_2"/>
    <property type="match status" value="1"/>
</dbReference>
<keyword evidence="4" id="KW-0732">Signal</keyword>
<gene>
    <name evidence="6" type="ORF">GCM10009430_43090</name>
</gene>
<evidence type="ECO:0000259" key="5">
    <source>
        <dbReference type="Pfam" id="PF14905"/>
    </source>
</evidence>
<keyword evidence="7" id="KW-1185">Reference proteome</keyword>
<proteinExistence type="predicted"/>
<feature type="signal peptide" evidence="4">
    <location>
        <begin position="1"/>
        <end position="21"/>
    </location>
</feature>
<keyword evidence="2" id="KW-0472">Membrane</keyword>
<evidence type="ECO:0000313" key="6">
    <source>
        <dbReference type="EMBL" id="GAA0731182.1"/>
    </source>
</evidence>
<evidence type="ECO:0000256" key="2">
    <source>
        <dbReference type="ARBA" id="ARBA00023136"/>
    </source>
</evidence>
<dbReference type="Proteomes" id="UP001501758">
    <property type="component" value="Unassembled WGS sequence"/>
</dbReference>
<keyword evidence="6" id="KW-0675">Receptor</keyword>
<dbReference type="Pfam" id="PF14905">
    <property type="entry name" value="OMP_b-brl_3"/>
    <property type="match status" value="1"/>
</dbReference>
<dbReference type="SUPFAM" id="SSF49464">
    <property type="entry name" value="Carboxypeptidase regulatory domain-like"/>
    <property type="match status" value="1"/>
</dbReference>
<protein>
    <submittedName>
        <fullName evidence="6">TonB-dependent receptor</fullName>
    </submittedName>
</protein>
<name>A0ABN1J7U0_9FLAO</name>
<dbReference type="Gene3D" id="2.40.170.20">
    <property type="entry name" value="TonB-dependent receptor, beta-barrel domain"/>
    <property type="match status" value="1"/>
</dbReference>